<dbReference type="EMBL" id="JANPWB010000008">
    <property type="protein sequence ID" value="KAJ1160990.1"/>
    <property type="molecule type" value="Genomic_DNA"/>
</dbReference>
<accession>A0AAV7SB12</accession>
<evidence type="ECO:0000256" key="1">
    <source>
        <dbReference type="SAM" id="MobiDB-lite"/>
    </source>
</evidence>
<comment type="caution">
    <text evidence="2">The sequence shown here is derived from an EMBL/GenBank/DDBJ whole genome shotgun (WGS) entry which is preliminary data.</text>
</comment>
<reference evidence="2" key="1">
    <citation type="journal article" date="2022" name="bioRxiv">
        <title>Sequencing and chromosome-scale assembly of the giantPleurodeles waltlgenome.</title>
        <authorList>
            <person name="Brown T."/>
            <person name="Elewa A."/>
            <person name="Iarovenko S."/>
            <person name="Subramanian E."/>
            <person name="Araus A.J."/>
            <person name="Petzold A."/>
            <person name="Susuki M."/>
            <person name="Suzuki K.-i.T."/>
            <person name="Hayashi T."/>
            <person name="Toyoda A."/>
            <person name="Oliveira C."/>
            <person name="Osipova E."/>
            <person name="Leigh N.D."/>
            <person name="Simon A."/>
            <person name="Yun M.H."/>
        </authorList>
    </citation>
    <scope>NUCLEOTIDE SEQUENCE</scope>
    <source>
        <strain evidence="2">20211129_DDA</strain>
        <tissue evidence="2">Liver</tissue>
    </source>
</reference>
<protein>
    <submittedName>
        <fullName evidence="2">Uncharacterized protein</fullName>
    </submittedName>
</protein>
<evidence type="ECO:0000313" key="2">
    <source>
        <dbReference type="EMBL" id="KAJ1160990.1"/>
    </source>
</evidence>
<gene>
    <name evidence="2" type="ORF">NDU88_001479</name>
</gene>
<proteinExistence type="predicted"/>
<organism evidence="2 3">
    <name type="scientific">Pleurodeles waltl</name>
    <name type="common">Iberian ribbed newt</name>
    <dbReference type="NCBI Taxonomy" id="8319"/>
    <lineage>
        <taxon>Eukaryota</taxon>
        <taxon>Metazoa</taxon>
        <taxon>Chordata</taxon>
        <taxon>Craniata</taxon>
        <taxon>Vertebrata</taxon>
        <taxon>Euteleostomi</taxon>
        <taxon>Amphibia</taxon>
        <taxon>Batrachia</taxon>
        <taxon>Caudata</taxon>
        <taxon>Salamandroidea</taxon>
        <taxon>Salamandridae</taxon>
        <taxon>Pleurodelinae</taxon>
        <taxon>Pleurodeles</taxon>
    </lineage>
</organism>
<dbReference type="AlphaFoldDB" id="A0AAV7SB12"/>
<feature type="compositionally biased region" description="Basic residues" evidence="1">
    <location>
        <begin position="29"/>
        <end position="38"/>
    </location>
</feature>
<feature type="compositionally biased region" description="Polar residues" evidence="1">
    <location>
        <begin position="41"/>
        <end position="52"/>
    </location>
</feature>
<sequence length="107" mass="11585">MASSWSTGRYQFPNCSGGSKRNGEERRSPPHQHRRFKTGKMTPTQGLHQTRGATRPGSTPWPVPGPNRLAQNTAMLLRHTDATQSVCLVSLVSPYPAVSHPAPASAP</sequence>
<feature type="compositionally biased region" description="Polar residues" evidence="1">
    <location>
        <begin position="1"/>
        <end position="19"/>
    </location>
</feature>
<name>A0AAV7SB12_PLEWA</name>
<dbReference type="Proteomes" id="UP001066276">
    <property type="component" value="Chromosome 4_2"/>
</dbReference>
<evidence type="ECO:0000313" key="3">
    <source>
        <dbReference type="Proteomes" id="UP001066276"/>
    </source>
</evidence>
<keyword evidence="3" id="KW-1185">Reference proteome</keyword>
<feature type="region of interest" description="Disordered" evidence="1">
    <location>
        <begin position="1"/>
        <end position="65"/>
    </location>
</feature>